<gene>
    <name evidence="8" type="primary">LOC114470198</name>
</gene>
<evidence type="ECO:0000256" key="5">
    <source>
        <dbReference type="PROSITE-ProRule" id="PRU00042"/>
    </source>
</evidence>
<feature type="domain" description="C2H2-type" evidence="7">
    <location>
        <begin position="1177"/>
        <end position="1205"/>
    </location>
</feature>
<reference evidence="8" key="2">
    <citation type="submission" date="2025-08" db="UniProtKB">
        <authorList>
            <consortium name="Ensembl"/>
        </authorList>
    </citation>
    <scope>IDENTIFICATION</scope>
</reference>
<feature type="compositionally biased region" description="Polar residues" evidence="6">
    <location>
        <begin position="15"/>
        <end position="26"/>
    </location>
</feature>
<dbReference type="FunFam" id="3.30.160.60:FF:000655">
    <property type="entry name" value="Zinc finger protein 462"/>
    <property type="match status" value="1"/>
</dbReference>
<dbReference type="GO" id="GO:0008270">
    <property type="term" value="F:zinc ion binding"/>
    <property type="evidence" value="ECO:0007669"/>
    <property type="project" value="UniProtKB-KW"/>
</dbReference>
<dbReference type="InterPro" id="IPR036236">
    <property type="entry name" value="Znf_C2H2_sf"/>
</dbReference>
<feature type="region of interest" description="Disordered" evidence="6">
    <location>
        <begin position="990"/>
        <end position="1050"/>
    </location>
</feature>
<feature type="domain" description="C2H2-type" evidence="7">
    <location>
        <begin position="1629"/>
        <end position="1652"/>
    </location>
</feature>
<dbReference type="PROSITE" id="PS00028">
    <property type="entry name" value="ZINC_FINGER_C2H2_1"/>
    <property type="match status" value="10"/>
</dbReference>
<name>A0A8C5HR89_GOUWI</name>
<dbReference type="RefSeq" id="XP_028314014.1">
    <property type="nucleotide sequence ID" value="XM_028458213.1"/>
</dbReference>
<feature type="compositionally biased region" description="Basic and acidic residues" evidence="6">
    <location>
        <begin position="1716"/>
        <end position="1736"/>
    </location>
</feature>
<keyword evidence="9" id="KW-1185">Reference proteome</keyword>
<dbReference type="PROSITE" id="PS50157">
    <property type="entry name" value="ZINC_FINGER_C2H2_2"/>
    <property type="match status" value="7"/>
</dbReference>
<dbReference type="Proteomes" id="UP000694680">
    <property type="component" value="Chromosome 9"/>
</dbReference>
<evidence type="ECO:0000256" key="1">
    <source>
        <dbReference type="ARBA" id="ARBA00022723"/>
    </source>
</evidence>
<feature type="region of interest" description="Disordered" evidence="6">
    <location>
        <begin position="1985"/>
        <end position="2062"/>
    </location>
</feature>
<dbReference type="GO" id="GO:0005634">
    <property type="term" value="C:nucleus"/>
    <property type="evidence" value="ECO:0007669"/>
    <property type="project" value="TreeGrafter"/>
</dbReference>
<dbReference type="Pfam" id="PF23075">
    <property type="entry name" value="zf-C2H2_ZNF462_11"/>
    <property type="match status" value="2"/>
</dbReference>
<dbReference type="InterPro" id="IPR013087">
    <property type="entry name" value="Znf_C2H2_type"/>
</dbReference>
<feature type="compositionally biased region" description="Basic and acidic residues" evidence="6">
    <location>
        <begin position="239"/>
        <end position="254"/>
    </location>
</feature>
<feature type="region of interest" description="Disordered" evidence="6">
    <location>
        <begin position="113"/>
        <end position="153"/>
    </location>
</feature>
<proteinExistence type="predicted"/>
<feature type="compositionally biased region" description="Polar residues" evidence="6">
    <location>
        <begin position="1036"/>
        <end position="1050"/>
    </location>
</feature>
<feature type="domain" description="C2H2-type" evidence="7">
    <location>
        <begin position="2239"/>
        <end position="2263"/>
    </location>
</feature>
<dbReference type="InterPro" id="IPR050688">
    <property type="entry name" value="Zinc_finger/UBP_domain"/>
</dbReference>
<dbReference type="Ensembl" id="ENSGWIT00000053499.1">
    <property type="protein sequence ID" value="ENSGWIP00000049502.1"/>
    <property type="gene ID" value="ENSGWIG00000024140.1"/>
</dbReference>
<dbReference type="Gene3D" id="3.30.160.60">
    <property type="entry name" value="Classic Zinc Finger"/>
    <property type="match status" value="4"/>
</dbReference>
<dbReference type="PANTHER" id="PTHR24403">
    <property type="entry name" value="ZINC FINGER PROTEIN"/>
    <property type="match status" value="1"/>
</dbReference>
<dbReference type="PANTHER" id="PTHR24403:SF67">
    <property type="entry name" value="FI01116P-RELATED"/>
    <property type="match status" value="1"/>
</dbReference>
<dbReference type="InterPro" id="IPR059058">
    <property type="entry name" value="Znf-C2H2_ZNF462"/>
</dbReference>
<feature type="region of interest" description="Disordered" evidence="6">
    <location>
        <begin position="452"/>
        <end position="472"/>
    </location>
</feature>
<feature type="compositionally biased region" description="Polar residues" evidence="6">
    <location>
        <begin position="113"/>
        <end position="137"/>
    </location>
</feature>
<feature type="compositionally biased region" description="Basic and acidic residues" evidence="6">
    <location>
        <begin position="2044"/>
        <end position="2062"/>
    </location>
</feature>
<feature type="domain" description="C2H2-type" evidence="7">
    <location>
        <begin position="30"/>
        <end position="53"/>
    </location>
</feature>
<dbReference type="GO" id="GO:0045944">
    <property type="term" value="P:positive regulation of transcription by RNA polymerase II"/>
    <property type="evidence" value="ECO:0007669"/>
    <property type="project" value="TreeGrafter"/>
</dbReference>
<feature type="region of interest" description="Disordered" evidence="6">
    <location>
        <begin position="1"/>
        <end position="26"/>
    </location>
</feature>
<evidence type="ECO:0000256" key="4">
    <source>
        <dbReference type="ARBA" id="ARBA00022833"/>
    </source>
</evidence>
<evidence type="ECO:0000256" key="2">
    <source>
        <dbReference type="ARBA" id="ARBA00022737"/>
    </source>
</evidence>
<feature type="compositionally biased region" description="Basic and acidic residues" evidence="6">
    <location>
        <begin position="273"/>
        <end position="286"/>
    </location>
</feature>
<reference evidence="8" key="1">
    <citation type="submission" date="2020-06" db="EMBL/GenBank/DDBJ databases">
        <authorList>
            <consortium name="Wellcome Sanger Institute Data Sharing"/>
        </authorList>
    </citation>
    <scope>NUCLEOTIDE SEQUENCE [LARGE SCALE GENOMIC DNA]</scope>
</reference>
<feature type="domain" description="C2H2-type" evidence="7">
    <location>
        <begin position="1354"/>
        <end position="1382"/>
    </location>
</feature>
<organism evidence="8 9">
    <name type="scientific">Gouania willdenowi</name>
    <name type="common">Blunt-snouted clingfish</name>
    <name type="synonym">Lepadogaster willdenowi</name>
    <dbReference type="NCBI Taxonomy" id="441366"/>
    <lineage>
        <taxon>Eukaryota</taxon>
        <taxon>Metazoa</taxon>
        <taxon>Chordata</taxon>
        <taxon>Craniata</taxon>
        <taxon>Vertebrata</taxon>
        <taxon>Euteleostomi</taxon>
        <taxon>Actinopterygii</taxon>
        <taxon>Neopterygii</taxon>
        <taxon>Teleostei</taxon>
        <taxon>Neoteleostei</taxon>
        <taxon>Acanthomorphata</taxon>
        <taxon>Ovalentaria</taxon>
        <taxon>Blenniimorphae</taxon>
        <taxon>Blenniiformes</taxon>
        <taxon>Gobiesocoidei</taxon>
        <taxon>Gobiesocidae</taxon>
        <taxon>Gobiesocinae</taxon>
        <taxon>Gouania</taxon>
    </lineage>
</organism>
<feature type="region of interest" description="Disordered" evidence="6">
    <location>
        <begin position="1716"/>
        <end position="1740"/>
    </location>
</feature>
<protein>
    <submittedName>
        <fullName evidence="8">Zinc finger protein 462-like</fullName>
    </submittedName>
</protein>
<dbReference type="InterPro" id="IPR059059">
    <property type="entry name" value="Znf-C2H2_7th_ZNF462"/>
</dbReference>
<feature type="domain" description="C2H2-type" evidence="7">
    <location>
        <begin position="1898"/>
        <end position="1925"/>
    </location>
</feature>
<keyword evidence="1" id="KW-0479">Metal-binding</keyword>
<dbReference type="GeneID" id="114470198"/>
<evidence type="ECO:0000313" key="9">
    <source>
        <dbReference type="Proteomes" id="UP000694680"/>
    </source>
</evidence>
<feature type="domain" description="C2H2-type" evidence="7">
    <location>
        <begin position="1077"/>
        <end position="1105"/>
    </location>
</feature>
<evidence type="ECO:0000313" key="8">
    <source>
        <dbReference type="Ensembl" id="ENSGWIP00000049502.1"/>
    </source>
</evidence>
<dbReference type="OrthoDB" id="4737882at2759"/>
<keyword evidence="3 5" id="KW-0863">Zinc-finger</keyword>
<sequence length="2263" mass="257719">MQNDSVQPSSSSHSEVTQKNVSQGPPVSSYKCSHCSLIFRSGLFLSKHLNKVHGYDVDMALKNAGLKRHDTNHTADAGSQKCQHCDFISRNQETLKIHERYCQREFNKVGKATLSSPRHVTESPSAQNTASVTSQPNEDPKAHQVCEAESTSKNLKIYRRPSQTVGEPFMGTPGAKVKVPLDNEDCAKETLVLKDSPQSPSPNSRGVFKVTAKNTQIDVLKYSAWNFLHRDPLMMEKLRKPMEQTECEKQDAKKVAKRMQSESADGSPHKRAKSDTKAADHSKVESQETEDSPSSANISFEVSDDEVQEKNVEDDKALYFCKHCDYSDVDLGLMVAHYQDDHPYVRHNTAYIQDSGDQSATFRCLQCPLEFATTACLQRHYVERHPEGPDVFMVKSSKINKAFKCFLCSHITPTIIALKEHYKDAHPMLAVGDSLSYCRYLVTGKEKLSTQLNQDDTRSYQRKSGENPSESITLPSAEVKTLHQQPTLKGGDTTLYKCTNCTFIHKSVIVMHVHYQKSHPEEAISIDKIKLSARIGQQETSKSLNNSTNSMTATVTTKHDMDSSEKTKVKTEVSNQRKIKVLIPKCELEPLSIDLQRTKTKKVSVKKEKVTNGIQSVKEEQSLSHDLSASLLQHLFYCQCCSYTSPKARSVLAHHYGKHASENLVVTMEEIVKYSSKMRKAETKPENAHESTWSFPSKINEPVEASSEMETQCELDSQTKNQCAKPNLYRHVRKLFYCIKCHFASPFIKGVLHHQSMMHKGSLFSSQDVLKYSALVVKKIKKSKFLQKHLPFYSGLPLPLMLEGDERRFFCHFCNYRHEEMSTVSKHCKKSHGAKIQDETIKKYSAFVRKNKQKSHVKGTVKDDLSQTNVMKTIQEEENAESFTVSAPNISGASQKQRVFRCPGCTYNAHHAYLLRRHMGQVHNFRTTASEILKEAFKKGLLQPGYHCEFCVFTNHDAVLFHQHYEQEHPKYFRSFKHVSTHLHVGTTASLQKMKSEPKYQEDGCGAPNNGSLPRPVKHLYNKNSSKDGFRPTAKSPKSPTFGQKGSTKASQVFEPYQEPLDFDNLSDEAADPPTLFKCPHCSRVLKSEHNLIVHCKMKHYAAEQQKQVPVKKRIHIFKCLDCAYVHTKYQGVLSHSQKRHPHLKPRADSLHVDTMNRQSSTDKEGENGGHLVISGYMCKTCTVVFKKLDRFKEHCEIAHVETKTSKGLSKPSSTSNPTLSKVHSSQKLNKSKASLVYKYKFTKIKCPHCPFVCCSQLILNRHLIAHFRRGNASHNETMVNSSGSSPTFEGEKLLAYRCPKCSYVNTSHHGILRHCHMRHPKVQARARNLKMMEIFFSNIVKPSFGEASNQTGYLCKYCHKIYPSSPKLKIHLMENHSKSSGSETWTEPESQAVTNLIQFPTSEADEGQNQQTDFPKTIPPVPLQTTSKMYNCHMCSYKGLYRRYLQAHYRKTHKLDSFTTFKLLNKYNKVKTKKVQSFIDSTEPEVKESAKCILCPHLTFNSFQMLVDHYSTVHSLKGKSDFIIISTGDKKKTTGVYRCCQCFKQMNGIRKLCIHINNHRAELKDSIHRTIKPEPEPIELCMPGEEPPLEVGENLSQLIAAEIDHPSTSPLQFPSEPDDQHQPKIVGHMCELCGRMFMSMKGLLSHERSHAAVAGLKNLHDVLESSGTKPRVEKYLCYKAESGKPFACQICSYRTTTLGLWRRHFTRIHPDRVGAADAHEGVKTTEQDSPEKLSSQDELDDEIEPAECSLYTEPQDVQRQLSHYNMVAQSAIESRSDVQESPESTLFHCELCNFTTEHLSSVRRHYLNRHGRKIYRCRDCSFFSVSKESLEVHLKAGHSAPHSERPHQKDFRCPFCLYQTRNKNYMIDHIVLHREERVAPIEINRPKLSRYLKGIVFRCHKCTFSCGDAETLGSHMSKHDDVRPYKCRLCFFDCARLSHLEAHLGDKHQVLRNHELVGQVNLKHLEARADRMSELDKEHWFKGQENFDHPENGQCPELFTDGEESPQAQRPEKNPINDGVTVQINGTDRKEEENGGSPVPKTHTNEQKNNHHSEETDFKMSEQEQHFNLKCIVLTKEAIEGIILLDEDGNKRAKTEQTIKTLTADTDEQENSPTETLSDTQVRNGHTLKCIAVEKQSQLFPPEYARLMSEEDLGVAYSEIKREQTEEDEETEPFREMPVLENEYLKENVLLLQCKEEEDYHVEQRKQKEASEIKESDGMGRVGVFGAVTSSPSDEDSYTCDFCGRNLESSADLKRHILRHGM</sequence>
<accession>A0A8C5HR89</accession>
<keyword evidence="4" id="KW-0862">Zinc</keyword>
<evidence type="ECO:0000256" key="6">
    <source>
        <dbReference type="SAM" id="MobiDB-lite"/>
    </source>
</evidence>
<evidence type="ECO:0000259" key="7">
    <source>
        <dbReference type="PROSITE" id="PS50157"/>
    </source>
</evidence>
<feature type="region of interest" description="Disordered" evidence="6">
    <location>
        <begin position="239"/>
        <end position="309"/>
    </location>
</feature>
<dbReference type="SMART" id="SM00355">
    <property type="entry name" value="ZnF_C2H2"/>
    <property type="match status" value="28"/>
</dbReference>
<keyword evidence="2" id="KW-0677">Repeat</keyword>
<dbReference type="SUPFAM" id="SSF57667">
    <property type="entry name" value="beta-beta-alpha zinc fingers"/>
    <property type="match status" value="2"/>
</dbReference>
<reference evidence="8" key="3">
    <citation type="submission" date="2025-09" db="UniProtKB">
        <authorList>
            <consortium name="Ensembl"/>
        </authorList>
    </citation>
    <scope>IDENTIFICATION</scope>
</reference>
<dbReference type="Pfam" id="PF23225">
    <property type="entry name" value="zf-C2H2_7th_ZNF462"/>
    <property type="match status" value="3"/>
</dbReference>
<feature type="region of interest" description="Disordered" evidence="6">
    <location>
        <begin position="1207"/>
        <end position="1226"/>
    </location>
</feature>
<feature type="compositionally biased region" description="Basic and acidic residues" evidence="6">
    <location>
        <begin position="455"/>
        <end position="465"/>
    </location>
</feature>
<evidence type="ECO:0000256" key="3">
    <source>
        <dbReference type="ARBA" id="ARBA00022771"/>
    </source>
</evidence>